<keyword evidence="3" id="KW-1185">Reference proteome</keyword>
<evidence type="ECO:0000256" key="1">
    <source>
        <dbReference type="SAM" id="MobiDB-lite"/>
    </source>
</evidence>
<proteinExistence type="predicted"/>
<dbReference type="AlphaFoldDB" id="A0A5B7CE59"/>
<comment type="caution">
    <text evidence="2">The sequence shown here is derived from an EMBL/GenBank/DDBJ whole genome shotgun (WGS) entry which is preliminary data.</text>
</comment>
<evidence type="ECO:0000313" key="2">
    <source>
        <dbReference type="EMBL" id="MPC07677.1"/>
    </source>
</evidence>
<feature type="region of interest" description="Disordered" evidence="1">
    <location>
        <begin position="1"/>
        <end position="35"/>
    </location>
</feature>
<sequence>MQVLEAQSVHKNGISNEQDGRNHRDTNTGKCTGLGAQGHGEETQCFEEGRSFPQYIKDVYCQNCVEMGCDSTVGSFATCNISSCILHPWKRKAVLFSS</sequence>
<feature type="compositionally biased region" description="Basic and acidic residues" evidence="1">
    <location>
        <begin position="18"/>
        <end position="27"/>
    </location>
</feature>
<name>A0A5B7CE59_PORTR</name>
<dbReference type="EMBL" id="VSRR010000006">
    <property type="protein sequence ID" value="MPC07677.1"/>
    <property type="molecule type" value="Genomic_DNA"/>
</dbReference>
<dbReference type="Proteomes" id="UP000324222">
    <property type="component" value="Unassembled WGS sequence"/>
</dbReference>
<protein>
    <submittedName>
        <fullName evidence="2">Uncharacterized protein</fullName>
    </submittedName>
</protein>
<evidence type="ECO:0000313" key="3">
    <source>
        <dbReference type="Proteomes" id="UP000324222"/>
    </source>
</evidence>
<accession>A0A5B7CE59</accession>
<gene>
    <name evidence="2" type="ORF">E2C01_000242</name>
</gene>
<organism evidence="2 3">
    <name type="scientific">Portunus trituberculatus</name>
    <name type="common">Swimming crab</name>
    <name type="synonym">Neptunus trituberculatus</name>
    <dbReference type="NCBI Taxonomy" id="210409"/>
    <lineage>
        <taxon>Eukaryota</taxon>
        <taxon>Metazoa</taxon>
        <taxon>Ecdysozoa</taxon>
        <taxon>Arthropoda</taxon>
        <taxon>Crustacea</taxon>
        <taxon>Multicrustacea</taxon>
        <taxon>Malacostraca</taxon>
        <taxon>Eumalacostraca</taxon>
        <taxon>Eucarida</taxon>
        <taxon>Decapoda</taxon>
        <taxon>Pleocyemata</taxon>
        <taxon>Brachyura</taxon>
        <taxon>Eubrachyura</taxon>
        <taxon>Portunoidea</taxon>
        <taxon>Portunidae</taxon>
        <taxon>Portuninae</taxon>
        <taxon>Portunus</taxon>
    </lineage>
</organism>
<reference evidence="2 3" key="1">
    <citation type="submission" date="2019-05" db="EMBL/GenBank/DDBJ databases">
        <title>Another draft genome of Portunus trituberculatus and its Hox gene families provides insights of decapod evolution.</title>
        <authorList>
            <person name="Jeong J.-H."/>
            <person name="Song I."/>
            <person name="Kim S."/>
            <person name="Choi T."/>
            <person name="Kim D."/>
            <person name="Ryu S."/>
            <person name="Kim W."/>
        </authorList>
    </citation>
    <scope>NUCLEOTIDE SEQUENCE [LARGE SCALE GENOMIC DNA]</scope>
    <source>
        <tissue evidence="2">Muscle</tissue>
    </source>
</reference>